<dbReference type="AlphaFoldDB" id="A0A8S2ZJK7"/>
<gene>
    <name evidence="2" type="ORF">SMN809_LOCUS40474</name>
</gene>
<name>A0A8S2ZJK7_9BILA</name>
<evidence type="ECO:0000313" key="2">
    <source>
        <dbReference type="EMBL" id="CAF4635755.1"/>
    </source>
</evidence>
<feature type="region of interest" description="Disordered" evidence="1">
    <location>
        <begin position="1"/>
        <end position="31"/>
    </location>
</feature>
<feature type="non-terminal residue" evidence="2">
    <location>
        <position position="1"/>
    </location>
</feature>
<accession>A0A8S2ZJK7</accession>
<proteinExistence type="predicted"/>
<sequence>MVEEVNRVESILHDTESKMEEYKDQLPSDEYSKLKEGASKLREKLSNKDNQSVESI</sequence>
<comment type="caution">
    <text evidence="2">The sequence shown here is derived from an EMBL/GenBank/DDBJ whole genome shotgun (WGS) entry which is preliminary data.</text>
</comment>
<organism evidence="2 3">
    <name type="scientific">Rotaria magnacalcarata</name>
    <dbReference type="NCBI Taxonomy" id="392030"/>
    <lineage>
        <taxon>Eukaryota</taxon>
        <taxon>Metazoa</taxon>
        <taxon>Spiralia</taxon>
        <taxon>Gnathifera</taxon>
        <taxon>Rotifera</taxon>
        <taxon>Eurotatoria</taxon>
        <taxon>Bdelloidea</taxon>
        <taxon>Philodinida</taxon>
        <taxon>Philodinidae</taxon>
        <taxon>Rotaria</taxon>
    </lineage>
</organism>
<dbReference type="Gene3D" id="1.20.1270.10">
    <property type="match status" value="1"/>
</dbReference>
<reference evidence="2" key="1">
    <citation type="submission" date="2021-02" db="EMBL/GenBank/DDBJ databases">
        <authorList>
            <person name="Nowell W R."/>
        </authorList>
    </citation>
    <scope>NUCLEOTIDE SEQUENCE</scope>
</reference>
<dbReference type="InterPro" id="IPR029048">
    <property type="entry name" value="HSP70_C_sf"/>
</dbReference>
<dbReference type="EMBL" id="CAJOBI010111653">
    <property type="protein sequence ID" value="CAF4635755.1"/>
    <property type="molecule type" value="Genomic_DNA"/>
</dbReference>
<evidence type="ECO:0000256" key="1">
    <source>
        <dbReference type="SAM" id="MobiDB-lite"/>
    </source>
</evidence>
<protein>
    <submittedName>
        <fullName evidence="2">Uncharacterized protein</fullName>
    </submittedName>
</protein>
<dbReference type="SUPFAM" id="SSF100934">
    <property type="entry name" value="Heat shock protein 70kD (HSP70), C-terminal subdomain"/>
    <property type="match status" value="1"/>
</dbReference>
<evidence type="ECO:0000313" key="3">
    <source>
        <dbReference type="Proteomes" id="UP000676336"/>
    </source>
</evidence>
<dbReference type="Proteomes" id="UP000676336">
    <property type="component" value="Unassembled WGS sequence"/>
</dbReference>